<dbReference type="InterPro" id="IPR051077">
    <property type="entry name" value="Ca-dependent_lectin"/>
</dbReference>
<dbReference type="PANTHER" id="PTHR24024">
    <property type="entry name" value="PULMONARY SURFACTANT-ASSOCIATED PROTEIN A"/>
    <property type="match status" value="1"/>
</dbReference>
<dbReference type="EMBL" id="CP111012">
    <property type="protein sequence ID" value="WAQ94740.1"/>
    <property type="molecule type" value="Genomic_DNA"/>
</dbReference>
<accession>A0ABY7DDD9</accession>
<organism evidence="1 2">
    <name type="scientific">Mya arenaria</name>
    <name type="common">Soft-shell clam</name>
    <dbReference type="NCBI Taxonomy" id="6604"/>
    <lineage>
        <taxon>Eukaryota</taxon>
        <taxon>Metazoa</taxon>
        <taxon>Spiralia</taxon>
        <taxon>Lophotrochozoa</taxon>
        <taxon>Mollusca</taxon>
        <taxon>Bivalvia</taxon>
        <taxon>Autobranchia</taxon>
        <taxon>Heteroconchia</taxon>
        <taxon>Euheterodonta</taxon>
        <taxon>Imparidentia</taxon>
        <taxon>Neoheterodontei</taxon>
        <taxon>Myida</taxon>
        <taxon>Myoidea</taxon>
        <taxon>Myidae</taxon>
        <taxon>Mya</taxon>
    </lineage>
</organism>
<dbReference type="Proteomes" id="UP001164746">
    <property type="component" value="Chromosome 1"/>
</dbReference>
<dbReference type="PANTHER" id="PTHR24024:SF18">
    <property type="entry name" value="SHORT-CHAIN COLLAGEN C4-LIKE"/>
    <property type="match status" value="1"/>
</dbReference>
<gene>
    <name evidence="1" type="ORF">MAR_007211</name>
</gene>
<proteinExistence type="predicted"/>
<protein>
    <submittedName>
        <fullName evidence="1">Uncharacterized protein</fullName>
    </submittedName>
</protein>
<sequence>MDRRVSEKSGSVGKLPDVVIGKGQRMLLDNAEELAQDVADLKTLVAQQGHEIQSLRAELAKGYMAGTFVDKTKYSGDHDGANYLCLSDNPTWSHYSDNADNIIYLTGVEYSFNPHQTSDIISFFGSNVFGQQVPCAACKVSRGVTMMIPGRNTCNSGWTKEYSDDPNLES</sequence>
<keyword evidence="2" id="KW-1185">Reference proteome</keyword>
<evidence type="ECO:0000313" key="1">
    <source>
        <dbReference type="EMBL" id="WAQ94740.1"/>
    </source>
</evidence>
<reference evidence="1" key="1">
    <citation type="submission" date="2022-11" db="EMBL/GenBank/DDBJ databases">
        <title>Centuries of genome instability and evolution in soft-shell clam transmissible cancer (bioRxiv).</title>
        <authorList>
            <person name="Hart S.F.M."/>
            <person name="Yonemitsu M.A."/>
            <person name="Giersch R.M."/>
            <person name="Beal B.F."/>
            <person name="Arriagada G."/>
            <person name="Davis B.W."/>
            <person name="Ostrander E.A."/>
            <person name="Goff S.P."/>
            <person name="Metzger M.J."/>
        </authorList>
    </citation>
    <scope>NUCLEOTIDE SEQUENCE</scope>
    <source>
        <strain evidence="1">MELC-2E11</strain>
        <tissue evidence="1">Siphon/mantle</tissue>
    </source>
</reference>
<name>A0ABY7DDD9_MYAAR</name>
<evidence type="ECO:0000313" key="2">
    <source>
        <dbReference type="Proteomes" id="UP001164746"/>
    </source>
</evidence>